<reference evidence="1 2" key="1">
    <citation type="submission" date="2019-03" db="EMBL/GenBank/DDBJ databases">
        <title>Genomic Encyclopedia of Type Strains, Phase IV (KMG-IV): sequencing the most valuable type-strain genomes for metagenomic binning, comparative biology and taxonomic classification.</title>
        <authorList>
            <person name="Goeker M."/>
        </authorList>
    </citation>
    <scope>NUCLEOTIDE SEQUENCE [LARGE SCALE GENOMIC DNA]</scope>
    <source>
        <strain evidence="1 2">DSM 24629</strain>
    </source>
</reference>
<gene>
    <name evidence="1" type="ORF">EDC18_10521</name>
</gene>
<proteinExistence type="predicted"/>
<protein>
    <submittedName>
        <fullName evidence="1">Uncharacterized protein</fullName>
    </submittedName>
</protein>
<evidence type="ECO:0000313" key="1">
    <source>
        <dbReference type="EMBL" id="TCT14540.1"/>
    </source>
</evidence>
<sequence length="106" mass="12401">MVKLSKGKQQLLNYLGQPYCIKQIDLEDCVYLDMGEYDIEISGGRTTYSKVDIYVWRTKDRLEIVERHQDLKYDLLSIKAMLDDIRTRYSLQGVKEIVGEEVSYGL</sequence>
<comment type="caution">
    <text evidence="1">The sequence shown here is derived from an EMBL/GenBank/DDBJ whole genome shotgun (WGS) entry which is preliminary data.</text>
</comment>
<evidence type="ECO:0000313" key="2">
    <source>
        <dbReference type="Proteomes" id="UP000294902"/>
    </source>
</evidence>
<accession>A0A4R3MQ60</accession>
<dbReference type="OrthoDB" id="1801331at2"/>
<dbReference type="Proteomes" id="UP000294902">
    <property type="component" value="Unassembled WGS sequence"/>
</dbReference>
<dbReference type="AlphaFoldDB" id="A0A4R3MQ60"/>
<organism evidence="1 2">
    <name type="scientific">Natranaerovirga pectinivora</name>
    <dbReference type="NCBI Taxonomy" id="682400"/>
    <lineage>
        <taxon>Bacteria</taxon>
        <taxon>Bacillati</taxon>
        <taxon>Bacillota</taxon>
        <taxon>Clostridia</taxon>
        <taxon>Lachnospirales</taxon>
        <taxon>Natranaerovirgaceae</taxon>
        <taxon>Natranaerovirga</taxon>
    </lineage>
</organism>
<dbReference type="RefSeq" id="WP_132252109.1">
    <property type="nucleotide sequence ID" value="NZ_SMAL01000005.1"/>
</dbReference>
<keyword evidence="2" id="KW-1185">Reference proteome</keyword>
<name>A0A4R3MQ60_9FIRM</name>
<dbReference type="EMBL" id="SMAL01000005">
    <property type="protein sequence ID" value="TCT14540.1"/>
    <property type="molecule type" value="Genomic_DNA"/>
</dbReference>